<keyword evidence="5" id="KW-1185">Reference proteome</keyword>
<feature type="compositionally biased region" description="Basic and acidic residues" evidence="1">
    <location>
        <begin position="310"/>
        <end position="322"/>
    </location>
</feature>
<feature type="compositionally biased region" description="Gly residues" evidence="1">
    <location>
        <begin position="336"/>
        <end position="348"/>
    </location>
</feature>
<feature type="transmembrane region" description="Helical" evidence="2">
    <location>
        <begin position="33"/>
        <end position="60"/>
    </location>
</feature>
<keyword evidence="2" id="KW-0472">Membrane</keyword>
<sequence length="356" mass="38294">MHHPPAPPTPPPYRRPAAPGTRWWLTTPARVGFVLAVPLLGLVNTFLGFLLLVFAIVLIWKDNTWQKGVKVAATIGVMALLGAVVPDPPEDGASTVAQTDGKGRAAGAPASPTPSTTGNDGEPAPKPRPKAADYRGLRLDEARDRAKAAGFGVGDHNASDDDKGIWMRSNWTVCFQKTGWTSSDTKTIDFGAVQTGAPCPEADGEAIPWPKMPDLVRKTWKTAHKEVVDLDIVPEDHVRADTAYLNDTLPDEGEYDDWRVCVTDPAEDADVTTGTRVTLELTHPDNGCPEPDREEGDSPRLPDRDDDGDPDYRDPFPGDRNRNNTYPNGRPDSSGSSGGSSGGGGGGWNCPRTRWC</sequence>
<dbReference type="Proteomes" id="UP001596180">
    <property type="component" value="Unassembled WGS sequence"/>
</dbReference>
<proteinExistence type="predicted"/>
<evidence type="ECO:0000259" key="3">
    <source>
        <dbReference type="Pfam" id="PF03793"/>
    </source>
</evidence>
<dbReference type="Pfam" id="PF03793">
    <property type="entry name" value="PASTA"/>
    <property type="match status" value="1"/>
</dbReference>
<organism evidence="4 5">
    <name type="scientific">Streptomyces chlorus</name>
    <dbReference type="NCBI Taxonomy" id="887452"/>
    <lineage>
        <taxon>Bacteria</taxon>
        <taxon>Bacillati</taxon>
        <taxon>Actinomycetota</taxon>
        <taxon>Actinomycetes</taxon>
        <taxon>Kitasatosporales</taxon>
        <taxon>Streptomycetaceae</taxon>
        <taxon>Streptomyces</taxon>
    </lineage>
</organism>
<accession>A0ABW1DZ07</accession>
<evidence type="ECO:0000313" key="4">
    <source>
        <dbReference type="EMBL" id="MFC5853867.1"/>
    </source>
</evidence>
<comment type="caution">
    <text evidence="4">The sequence shown here is derived from an EMBL/GenBank/DDBJ whole genome shotgun (WGS) entry which is preliminary data.</text>
</comment>
<evidence type="ECO:0000256" key="2">
    <source>
        <dbReference type="SAM" id="Phobius"/>
    </source>
</evidence>
<dbReference type="Gene3D" id="3.30.10.20">
    <property type="match status" value="1"/>
</dbReference>
<evidence type="ECO:0000313" key="5">
    <source>
        <dbReference type="Proteomes" id="UP001596180"/>
    </source>
</evidence>
<feature type="region of interest" description="Disordered" evidence="1">
    <location>
        <begin position="280"/>
        <end position="356"/>
    </location>
</feature>
<dbReference type="EMBL" id="JBHSOA010000042">
    <property type="protein sequence ID" value="MFC5853867.1"/>
    <property type="molecule type" value="Genomic_DNA"/>
</dbReference>
<feature type="domain" description="PASTA" evidence="3">
    <location>
        <begin position="211"/>
        <end position="281"/>
    </location>
</feature>
<evidence type="ECO:0000256" key="1">
    <source>
        <dbReference type="SAM" id="MobiDB-lite"/>
    </source>
</evidence>
<dbReference type="RefSeq" id="WP_381364520.1">
    <property type="nucleotide sequence ID" value="NZ_JBHSOA010000042.1"/>
</dbReference>
<gene>
    <name evidence="4" type="ORF">ACFPZI_19275</name>
</gene>
<dbReference type="InterPro" id="IPR005543">
    <property type="entry name" value="PASTA_dom"/>
</dbReference>
<protein>
    <submittedName>
        <fullName evidence="4">PASTA domain-containing protein</fullName>
    </submittedName>
</protein>
<keyword evidence="2" id="KW-1133">Transmembrane helix</keyword>
<keyword evidence="2" id="KW-0812">Transmembrane</keyword>
<name>A0ABW1DZ07_9ACTN</name>
<reference evidence="5" key="1">
    <citation type="journal article" date="2019" name="Int. J. Syst. Evol. Microbiol.">
        <title>The Global Catalogue of Microorganisms (GCM) 10K type strain sequencing project: providing services to taxonomists for standard genome sequencing and annotation.</title>
        <authorList>
            <consortium name="The Broad Institute Genomics Platform"/>
            <consortium name="The Broad Institute Genome Sequencing Center for Infectious Disease"/>
            <person name="Wu L."/>
            <person name="Ma J."/>
        </authorList>
    </citation>
    <scope>NUCLEOTIDE SEQUENCE [LARGE SCALE GENOMIC DNA]</scope>
    <source>
        <strain evidence="5">JCM 10411</strain>
    </source>
</reference>
<feature type="compositionally biased region" description="Low complexity" evidence="1">
    <location>
        <begin position="105"/>
        <end position="118"/>
    </location>
</feature>
<feature type="region of interest" description="Disordered" evidence="1">
    <location>
        <begin position="88"/>
        <end position="133"/>
    </location>
</feature>